<gene>
    <name evidence="15" type="primary">LOC108564169</name>
</gene>
<dbReference type="InterPro" id="IPR001879">
    <property type="entry name" value="GPCR_2_extracellular_dom"/>
</dbReference>
<feature type="transmembrane region" description="Helical" evidence="11">
    <location>
        <begin position="227"/>
        <end position="247"/>
    </location>
</feature>
<evidence type="ECO:0000256" key="4">
    <source>
        <dbReference type="ARBA" id="ARBA00022692"/>
    </source>
</evidence>
<dbReference type="Pfam" id="PF00002">
    <property type="entry name" value="7tm_2"/>
    <property type="match status" value="1"/>
</dbReference>
<comment type="subcellular location">
    <subcellularLocation>
        <location evidence="1">Cell membrane</location>
        <topology evidence="1">Multi-pass membrane protein</topology>
    </subcellularLocation>
</comment>
<keyword evidence="5 11" id="KW-1133">Transmembrane helix</keyword>
<dbReference type="PRINTS" id="PR00249">
    <property type="entry name" value="GPCRSECRETIN"/>
</dbReference>
<dbReference type="PROSITE" id="PS00650">
    <property type="entry name" value="G_PROTEIN_RECEP_F2_2"/>
    <property type="match status" value="1"/>
</dbReference>
<evidence type="ECO:0000256" key="7">
    <source>
        <dbReference type="ARBA" id="ARBA00023136"/>
    </source>
</evidence>
<dbReference type="PANTHER" id="PTHR45620:SF17">
    <property type="entry name" value="PDF RECEPTOR"/>
    <property type="match status" value="1"/>
</dbReference>
<dbReference type="PANTHER" id="PTHR45620">
    <property type="entry name" value="PDF RECEPTOR-LIKE PROTEIN-RELATED"/>
    <property type="match status" value="1"/>
</dbReference>
<reference evidence="15" key="1">
    <citation type="submission" date="2025-08" db="UniProtKB">
        <authorList>
            <consortium name="RefSeq"/>
        </authorList>
    </citation>
    <scope>IDENTIFICATION</scope>
    <source>
        <tissue evidence="15">Whole Larva</tissue>
    </source>
</reference>
<keyword evidence="7 11" id="KW-0472">Membrane</keyword>
<evidence type="ECO:0000256" key="8">
    <source>
        <dbReference type="ARBA" id="ARBA00023170"/>
    </source>
</evidence>
<evidence type="ECO:0000259" key="12">
    <source>
        <dbReference type="PROSITE" id="PS50227"/>
    </source>
</evidence>
<dbReference type="InterPro" id="IPR000832">
    <property type="entry name" value="GPCR_2_secretin-like"/>
</dbReference>
<feature type="transmembrane region" description="Helical" evidence="11">
    <location>
        <begin position="267"/>
        <end position="288"/>
    </location>
</feature>
<dbReference type="InterPro" id="IPR036445">
    <property type="entry name" value="GPCR_2_extracell_dom_sf"/>
</dbReference>
<proteinExistence type="inferred from homology"/>
<feature type="domain" description="G-protein coupled receptors family 2 profile 2" evidence="13">
    <location>
        <begin position="111"/>
        <end position="362"/>
    </location>
</feature>
<keyword evidence="6" id="KW-0297">G-protein coupled receptor</keyword>
<evidence type="ECO:0000313" key="15">
    <source>
        <dbReference type="RefSeq" id="XP_017778614.1"/>
    </source>
</evidence>
<evidence type="ECO:0000256" key="2">
    <source>
        <dbReference type="ARBA" id="ARBA00005314"/>
    </source>
</evidence>
<feature type="transmembrane region" description="Helical" evidence="11">
    <location>
        <begin position="116"/>
        <end position="134"/>
    </location>
</feature>
<dbReference type="Pfam" id="PF02793">
    <property type="entry name" value="HRM"/>
    <property type="match status" value="1"/>
</dbReference>
<evidence type="ECO:0000313" key="14">
    <source>
        <dbReference type="Proteomes" id="UP000695000"/>
    </source>
</evidence>
<dbReference type="Proteomes" id="UP000695000">
    <property type="component" value="Unplaced"/>
</dbReference>
<dbReference type="PROSITE" id="PS00649">
    <property type="entry name" value="G_PROTEIN_RECEP_F2_1"/>
    <property type="match status" value="1"/>
</dbReference>
<organism evidence="14 15">
    <name type="scientific">Nicrophorus vespilloides</name>
    <name type="common">Boreal carrion beetle</name>
    <dbReference type="NCBI Taxonomy" id="110193"/>
    <lineage>
        <taxon>Eukaryota</taxon>
        <taxon>Metazoa</taxon>
        <taxon>Ecdysozoa</taxon>
        <taxon>Arthropoda</taxon>
        <taxon>Hexapoda</taxon>
        <taxon>Insecta</taxon>
        <taxon>Pterygota</taxon>
        <taxon>Neoptera</taxon>
        <taxon>Endopterygota</taxon>
        <taxon>Coleoptera</taxon>
        <taxon>Polyphaga</taxon>
        <taxon>Staphyliniformia</taxon>
        <taxon>Silphidae</taxon>
        <taxon>Nicrophorinae</taxon>
        <taxon>Nicrophorus</taxon>
    </lineage>
</organism>
<feature type="transmembrane region" description="Helical" evidence="11">
    <location>
        <begin position="308"/>
        <end position="325"/>
    </location>
</feature>
<dbReference type="SUPFAM" id="SSF111418">
    <property type="entry name" value="Hormone receptor domain"/>
    <property type="match status" value="1"/>
</dbReference>
<evidence type="ECO:0000256" key="9">
    <source>
        <dbReference type="ARBA" id="ARBA00023180"/>
    </source>
</evidence>
<keyword evidence="10" id="KW-0807">Transducer</keyword>
<evidence type="ECO:0000259" key="13">
    <source>
        <dbReference type="PROSITE" id="PS50261"/>
    </source>
</evidence>
<dbReference type="PROSITE" id="PS50227">
    <property type="entry name" value="G_PROTEIN_RECEP_F2_3"/>
    <property type="match status" value="1"/>
</dbReference>
<dbReference type="SMART" id="SM00008">
    <property type="entry name" value="HormR"/>
    <property type="match status" value="1"/>
</dbReference>
<keyword evidence="9" id="KW-0325">Glycoprotein</keyword>
<dbReference type="PROSITE" id="PS50261">
    <property type="entry name" value="G_PROTEIN_RECEP_F2_4"/>
    <property type="match status" value="1"/>
</dbReference>
<dbReference type="Gene3D" id="1.20.1070.10">
    <property type="entry name" value="Rhodopsin 7-helix transmembrane proteins"/>
    <property type="match status" value="1"/>
</dbReference>
<evidence type="ECO:0000256" key="3">
    <source>
        <dbReference type="ARBA" id="ARBA00022475"/>
    </source>
</evidence>
<evidence type="ECO:0000256" key="5">
    <source>
        <dbReference type="ARBA" id="ARBA00022989"/>
    </source>
</evidence>
<comment type="similarity">
    <text evidence="2">Belongs to the G-protein coupled receptor 2 family.</text>
</comment>
<keyword evidence="8" id="KW-0675">Receptor</keyword>
<dbReference type="InterPro" id="IPR017981">
    <property type="entry name" value="GPCR_2-like_7TM"/>
</dbReference>
<keyword evidence="4 11" id="KW-0812">Transmembrane</keyword>
<dbReference type="GeneID" id="108564169"/>
<feature type="transmembrane region" description="Helical" evidence="11">
    <location>
        <begin position="184"/>
        <end position="206"/>
    </location>
</feature>
<evidence type="ECO:0000256" key="1">
    <source>
        <dbReference type="ARBA" id="ARBA00004651"/>
    </source>
</evidence>
<protein>
    <submittedName>
        <fullName evidence="15">PDF receptor-like</fullName>
    </submittedName>
</protein>
<name>A0ABM1MVL4_NICVS</name>
<dbReference type="InterPro" id="IPR017983">
    <property type="entry name" value="GPCR_2_secretin-like_CS"/>
</dbReference>
<dbReference type="Gene3D" id="4.10.1240.10">
    <property type="entry name" value="GPCR, family 2, extracellular hormone receptor domain"/>
    <property type="match status" value="1"/>
</dbReference>
<dbReference type="InterPro" id="IPR050332">
    <property type="entry name" value="GPCR_2"/>
</dbReference>
<keyword evidence="14" id="KW-1185">Reference proteome</keyword>
<keyword evidence="3" id="KW-1003">Cell membrane</keyword>
<evidence type="ECO:0000256" key="10">
    <source>
        <dbReference type="ARBA" id="ARBA00023224"/>
    </source>
</evidence>
<evidence type="ECO:0000256" key="6">
    <source>
        <dbReference type="ARBA" id="ARBA00023040"/>
    </source>
</evidence>
<feature type="transmembrane region" description="Helical" evidence="11">
    <location>
        <begin position="146"/>
        <end position="164"/>
    </location>
</feature>
<feature type="domain" description="G-protein coupled receptors family 2 profile 1" evidence="12">
    <location>
        <begin position="5"/>
        <end position="88"/>
    </location>
</feature>
<feature type="transmembrane region" description="Helical" evidence="11">
    <location>
        <begin position="337"/>
        <end position="361"/>
    </location>
</feature>
<accession>A0ABM1MVL4</accession>
<evidence type="ECO:0000256" key="11">
    <source>
        <dbReference type="SAM" id="Phobius"/>
    </source>
</evidence>
<dbReference type="RefSeq" id="XP_017778614.1">
    <property type="nucleotide sequence ID" value="XM_017923125.1"/>
</dbReference>
<sequence>MNDTLCKLMYQGFNDTEDYCGPAFDNMLCWEPTASGNISYQKCPIHKGFSQKKHAWRKCNENGTWFNNYKPELTERGYTNYSGCLKPLVMELYNMCDQMGMDTCMKVAGIAREIEMVGLSLSLIFIIVALIIFYTHSILKNNRTKIHKNLFIATAIQVVVRLIIYVDQRLASSFMERVDYLCEAFYILLEFSKTATIMWTFIEGLYLHNAITFTVFQEHSYIKIYYYMGWIVPQILTFIWIIAMNYVETDECWYLYNFLPVYWILEGPRNAFIVVNLLFLLNIIRILVLKLRKSELGEIQQIRKAVRAAIFLVPLMGTSNILFLIDYRTFKDSRKFAIWSYTTYFLISFQGFFIATLYCLLNGEVRNAVKNSLSLYMSLRNHRRHHKNSSVEMGMPGIDLKIRNHNKSTFLMRSRNMNHSTETQI</sequence>